<protein>
    <recommendedName>
        <fullName evidence="3">Transposase</fullName>
    </recommendedName>
</protein>
<accession>A0AAW0FNQ7</accession>
<comment type="caution">
    <text evidence="1">The sequence shown here is derived from an EMBL/GenBank/DDBJ whole genome shotgun (WGS) entry which is preliminary data.</text>
</comment>
<keyword evidence="2" id="KW-1185">Reference proteome</keyword>
<evidence type="ECO:0000313" key="2">
    <source>
        <dbReference type="Proteomes" id="UP001385951"/>
    </source>
</evidence>
<evidence type="ECO:0000313" key="1">
    <source>
        <dbReference type="EMBL" id="KAK7682633.1"/>
    </source>
</evidence>
<organism evidence="1 2">
    <name type="scientific">Cerrena zonata</name>
    <dbReference type="NCBI Taxonomy" id="2478898"/>
    <lineage>
        <taxon>Eukaryota</taxon>
        <taxon>Fungi</taxon>
        <taxon>Dikarya</taxon>
        <taxon>Basidiomycota</taxon>
        <taxon>Agaricomycotina</taxon>
        <taxon>Agaricomycetes</taxon>
        <taxon>Polyporales</taxon>
        <taxon>Cerrenaceae</taxon>
        <taxon>Cerrena</taxon>
    </lineage>
</organism>
<dbReference type="AlphaFoldDB" id="A0AAW0FNQ7"/>
<dbReference type="Proteomes" id="UP001385951">
    <property type="component" value="Unassembled WGS sequence"/>
</dbReference>
<name>A0AAW0FNQ7_9APHY</name>
<reference evidence="1 2" key="1">
    <citation type="submission" date="2022-09" db="EMBL/GenBank/DDBJ databases">
        <authorList>
            <person name="Palmer J.M."/>
        </authorList>
    </citation>
    <scope>NUCLEOTIDE SEQUENCE [LARGE SCALE GENOMIC DNA]</scope>
    <source>
        <strain evidence="1 2">DSM 7382</strain>
    </source>
</reference>
<sequence>MDMYPEPLAGRQWRVSSAEVENSNAMAARLVQTARNGTLRARMCRSLSSPRWDDAVVLISDNLWSWPNRTCQDL</sequence>
<gene>
    <name evidence="1" type="ORF">QCA50_014433</name>
</gene>
<evidence type="ECO:0008006" key="3">
    <source>
        <dbReference type="Google" id="ProtNLM"/>
    </source>
</evidence>
<proteinExistence type="predicted"/>
<dbReference type="EMBL" id="JASBNA010000035">
    <property type="protein sequence ID" value="KAK7682633.1"/>
    <property type="molecule type" value="Genomic_DNA"/>
</dbReference>